<feature type="region of interest" description="Disordered" evidence="1">
    <location>
        <begin position="1"/>
        <end position="26"/>
    </location>
</feature>
<feature type="compositionally biased region" description="Basic and acidic residues" evidence="1">
    <location>
        <begin position="15"/>
        <end position="26"/>
    </location>
</feature>
<evidence type="ECO:0000313" key="3">
    <source>
        <dbReference type="Proteomes" id="UP000742024"/>
    </source>
</evidence>
<dbReference type="Proteomes" id="UP000742024">
    <property type="component" value="Unassembled WGS sequence"/>
</dbReference>
<gene>
    <name evidence="2" type="ORF">E4U57_006695</name>
</gene>
<reference evidence="2 3" key="1">
    <citation type="journal article" date="2020" name="bioRxiv">
        <title>Whole genome comparisons of ergot fungi reveals the divergence and evolution of species within the genus Claviceps are the result of varying mechanisms driving genome evolution and host range expansion.</title>
        <authorList>
            <person name="Wyka S.A."/>
            <person name="Mondo S.J."/>
            <person name="Liu M."/>
            <person name="Dettman J."/>
            <person name="Nalam V."/>
            <person name="Broders K.D."/>
        </authorList>
    </citation>
    <scope>NUCLEOTIDE SEQUENCE [LARGE SCALE GENOMIC DNA]</scope>
    <source>
        <strain evidence="2 3">LM583</strain>
    </source>
</reference>
<evidence type="ECO:0000313" key="2">
    <source>
        <dbReference type="EMBL" id="KAG5962876.1"/>
    </source>
</evidence>
<organism evidence="2 3">
    <name type="scientific">Claviceps arundinis</name>
    <dbReference type="NCBI Taxonomy" id="1623583"/>
    <lineage>
        <taxon>Eukaryota</taxon>
        <taxon>Fungi</taxon>
        <taxon>Dikarya</taxon>
        <taxon>Ascomycota</taxon>
        <taxon>Pezizomycotina</taxon>
        <taxon>Sordariomycetes</taxon>
        <taxon>Hypocreomycetidae</taxon>
        <taxon>Hypocreales</taxon>
        <taxon>Clavicipitaceae</taxon>
        <taxon>Claviceps</taxon>
    </lineage>
</organism>
<evidence type="ECO:0000256" key="1">
    <source>
        <dbReference type="SAM" id="MobiDB-lite"/>
    </source>
</evidence>
<proteinExistence type="predicted"/>
<dbReference type="EMBL" id="SRPR01000060">
    <property type="protein sequence ID" value="KAG5962876.1"/>
    <property type="molecule type" value="Genomic_DNA"/>
</dbReference>
<name>A0ABQ7PH04_9HYPO</name>
<accession>A0ABQ7PH04</accession>
<protein>
    <submittedName>
        <fullName evidence="2">Uncharacterized protein</fullName>
    </submittedName>
</protein>
<comment type="caution">
    <text evidence="2">The sequence shown here is derived from an EMBL/GenBank/DDBJ whole genome shotgun (WGS) entry which is preliminary data.</text>
</comment>
<keyword evidence="3" id="KW-1185">Reference proteome</keyword>
<sequence>MSGKLKPVISSLRQTKSDAKITSETKSGRELTVQFKSAKTGTLLLAALLQSGAFRAAEAMTGRISPAAIPHRLPVLLSHAERQRPDWLYVAWPSSKGQRRTLRPVPHGLRHLFAK</sequence>